<sequence>MASPRDTTLQQTILENLTPHERFRCENQESERDEGKDALFRDCTGTIDAFAVIRQDR</sequence>
<gene>
    <name evidence="1" type="ORF">Pla52o_56270</name>
</gene>
<dbReference type="Proteomes" id="UP000316304">
    <property type="component" value="Unassembled WGS sequence"/>
</dbReference>
<proteinExistence type="predicted"/>
<dbReference type="EMBL" id="SJPT01000017">
    <property type="protein sequence ID" value="TWU11189.1"/>
    <property type="molecule type" value="Genomic_DNA"/>
</dbReference>
<dbReference type="AlphaFoldDB" id="A0A5C6BJ45"/>
<name>A0A5C6BJ45_9BACT</name>
<comment type="caution">
    <text evidence="1">The sequence shown here is derived from an EMBL/GenBank/DDBJ whole genome shotgun (WGS) entry which is preliminary data.</text>
</comment>
<keyword evidence="2" id="KW-1185">Reference proteome</keyword>
<reference evidence="1 2" key="1">
    <citation type="submission" date="2019-02" db="EMBL/GenBank/DDBJ databases">
        <title>Deep-cultivation of Planctomycetes and their phenomic and genomic characterization uncovers novel biology.</title>
        <authorList>
            <person name="Wiegand S."/>
            <person name="Jogler M."/>
            <person name="Boedeker C."/>
            <person name="Pinto D."/>
            <person name="Vollmers J."/>
            <person name="Rivas-Marin E."/>
            <person name="Kohn T."/>
            <person name="Peeters S.H."/>
            <person name="Heuer A."/>
            <person name="Rast P."/>
            <person name="Oberbeckmann S."/>
            <person name="Bunk B."/>
            <person name="Jeske O."/>
            <person name="Meyerdierks A."/>
            <person name="Storesund J.E."/>
            <person name="Kallscheuer N."/>
            <person name="Luecker S."/>
            <person name="Lage O.M."/>
            <person name="Pohl T."/>
            <person name="Merkel B.J."/>
            <person name="Hornburger P."/>
            <person name="Mueller R.-W."/>
            <person name="Bruemmer F."/>
            <person name="Labrenz M."/>
            <person name="Spormann A.M."/>
            <person name="Op Den Camp H."/>
            <person name="Overmann J."/>
            <person name="Amann R."/>
            <person name="Jetten M.S.M."/>
            <person name="Mascher T."/>
            <person name="Medema M.H."/>
            <person name="Devos D.P."/>
            <person name="Kaster A.-K."/>
            <person name="Ovreas L."/>
            <person name="Rohde M."/>
            <person name="Galperin M.Y."/>
            <person name="Jogler C."/>
        </authorList>
    </citation>
    <scope>NUCLEOTIDE SEQUENCE [LARGE SCALE GENOMIC DNA]</scope>
    <source>
        <strain evidence="1 2">Pla52o</strain>
    </source>
</reference>
<accession>A0A5C6BJ45</accession>
<evidence type="ECO:0000313" key="2">
    <source>
        <dbReference type="Proteomes" id="UP000316304"/>
    </source>
</evidence>
<evidence type="ECO:0000313" key="1">
    <source>
        <dbReference type="EMBL" id="TWU11189.1"/>
    </source>
</evidence>
<organism evidence="1 2">
    <name type="scientific">Novipirellula galeiformis</name>
    <dbReference type="NCBI Taxonomy" id="2528004"/>
    <lineage>
        <taxon>Bacteria</taxon>
        <taxon>Pseudomonadati</taxon>
        <taxon>Planctomycetota</taxon>
        <taxon>Planctomycetia</taxon>
        <taxon>Pirellulales</taxon>
        <taxon>Pirellulaceae</taxon>
        <taxon>Novipirellula</taxon>
    </lineage>
</organism>
<protein>
    <submittedName>
        <fullName evidence="1">Uncharacterized protein</fullName>
    </submittedName>
</protein>